<dbReference type="Proteomes" id="UP000215595">
    <property type="component" value="Unassembled WGS sequence"/>
</dbReference>
<feature type="signal peptide" evidence="1">
    <location>
        <begin position="1"/>
        <end position="22"/>
    </location>
</feature>
<evidence type="ECO:0000313" key="4">
    <source>
        <dbReference type="Proteomes" id="UP000215595"/>
    </source>
</evidence>
<reference evidence="3 4" key="1">
    <citation type="submission" date="2017-03" db="EMBL/GenBank/DDBJ databases">
        <title>Lifting the veil on microbial sulfur biogeochemistry in mining wastewaters.</title>
        <authorList>
            <person name="Kantor R.S."/>
            <person name="Colenbrander Nelson T."/>
            <person name="Marshall S."/>
            <person name="Bennett D."/>
            <person name="Apte S."/>
            <person name="Camacho D."/>
            <person name="Thomas B.C."/>
            <person name="Warren L.A."/>
            <person name="Banfield J.F."/>
        </authorList>
    </citation>
    <scope>NUCLEOTIDE SEQUENCE [LARGE SCALE GENOMIC DNA]</scope>
    <source>
        <strain evidence="3">32-69-9</strain>
    </source>
</reference>
<accession>A0A258FNE7</accession>
<gene>
    <name evidence="3" type="ORF">B7Z01_07685</name>
</gene>
<proteinExistence type="predicted"/>
<organism evidence="3 4">
    <name type="scientific">Brevundimonas subvibrioides</name>
    <dbReference type="NCBI Taxonomy" id="74313"/>
    <lineage>
        <taxon>Bacteria</taxon>
        <taxon>Pseudomonadati</taxon>
        <taxon>Pseudomonadota</taxon>
        <taxon>Alphaproteobacteria</taxon>
        <taxon>Caulobacterales</taxon>
        <taxon>Caulobacteraceae</taxon>
        <taxon>Brevundimonas</taxon>
    </lineage>
</organism>
<feature type="domain" description="DUF4168" evidence="2">
    <location>
        <begin position="141"/>
        <end position="175"/>
    </location>
</feature>
<sequence length="183" mass="18285">MRLTLIAAVSAAAVLAAAPAFAAIQTTYTDAQLEAFASAMVDVRAAAPTDGSAPNAEQQAAMASAVEASGLTPDEFNALATTVSTDTVLQARLALLDAPEPVPGSVAAGVTDAEVEQFSSAMVNVRAAAPADGSTPTTEQAAAMAAAVSASGLSTDRFNEIATAVSQDAHLRARVRLADAQRG</sequence>
<evidence type="ECO:0000256" key="1">
    <source>
        <dbReference type="SAM" id="SignalP"/>
    </source>
</evidence>
<dbReference type="Pfam" id="PF13767">
    <property type="entry name" value="DUF4168"/>
    <property type="match status" value="1"/>
</dbReference>
<keyword evidence="1" id="KW-0732">Signal</keyword>
<evidence type="ECO:0000313" key="3">
    <source>
        <dbReference type="EMBL" id="OYX33856.1"/>
    </source>
</evidence>
<evidence type="ECO:0000259" key="2">
    <source>
        <dbReference type="Pfam" id="PF13767"/>
    </source>
</evidence>
<comment type="caution">
    <text evidence="3">The sequence shown here is derived from an EMBL/GenBank/DDBJ whole genome shotgun (WGS) entry which is preliminary data.</text>
</comment>
<dbReference type="EMBL" id="NCEB01000013">
    <property type="protein sequence ID" value="OYX33856.1"/>
    <property type="molecule type" value="Genomic_DNA"/>
</dbReference>
<dbReference type="InterPro" id="IPR025433">
    <property type="entry name" value="DUF4168"/>
</dbReference>
<feature type="chain" id="PRO_5012898038" description="DUF4168 domain-containing protein" evidence="1">
    <location>
        <begin position="23"/>
        <end position="183"/>
    </location>
</feature>
<dbReference type="AlphaFoldDB" id="A0A258FNE7"/>
<name>A0A258FNE7_9CAUL</name>
<protein>
    <recommendedName>
        <fullName evidence="2">DUF4168 domain-containing protein</fullName>
    </recommendedName>
</protein>